<evidence type="ECO:0000259" key="1">
    <source>
        <dbReference type="PROSITE" id="PS50086"/>
    </source>
</evidence>
<sequence length="386" mass="45708">MSRKSSEASNDNIPLDNIYQSEEVFIPPQNPNHNTNILELIKIKEDGSPIDLKKIQEKCYHGLDECPPEERVYAWLILTQVFPLQPEEWEQLKKDRTTQYFDYVDLFKMTGYEEKFFPNTAETTNFGVSNNDLMELIHGDVIRTSHHIQFLPFPDQDAPEPESEEDILMPYHEQIRRIERILYIFASLNRTISYLQGFNELCTVLYYAYSSALSVFDDQKDMMEAFVFYSFQSLLASTKLNELFTTQDKSSLIHNRMAEFMQILKRHRPKTYKIIRKHDIHPLCFCFRWLNMLFAQDYMMPSLMLIWDSLMAHFHELVDYANYIAVAQVKMTEHTLDPNDYVQTITSLQRNIAENIQPLLFWAKKYWDEDHEGGKKSILSLFKKLL</sequence>
<organism evidence="2 3">
    <name type="scientific">Tritrichomonas foetus</name>
    <dbReference type="NCBI Taxonomy" id="1144522"/>
    <lineage>
        <taxon>Eukaryota</taxon>
        <taxon>Metamonada</taxon>
        <taxon>Parabasalia</taxon>
        <taxon>Tritrichomonadida</taxon>
        <taxon>Tritrichomonadidae</taxon>
        <taxon>Tritrichomonas</taxon>
    </lineage>
</organism>
<dbReference type="GO" id="GO:0005096">
    <property type="term" value="F:GTPase activator activity"/>
    <property type="evidence" value="ECO:0007669"/>
    <property type="project" value="TreeGrafter"/>
</dbReference>
<dbReference type="PANTHER" id="PTHR22957:SF27">
    <property type="entry name" value="TBC1 DOMAIN FAMILY MEMBER 13"/>
    <property type="match status" value="1"/>
</dbReference>
<dbReference type="GO" id="GO:0006886">
    <property type="term" value="P:intracellular protein transport"/>
    <property type="evidence" value="ECO:0007669"/>
    <property type="project" value="TreeGrafter"/>
</dbReference>
<dbReference type="GeneID" id="94825893"/>
<dbReference type="PROSITE" id="PS50086">
    <property type="entry name" value="TBC_RABGAP"/>
    <property type="match status" value="1"/>
</dbReference>
<dbReference type="RefSeq" id="XP_068366674.1">
    <property type="nucleotide sequence ID" value="XM_068491189.1"/>
</dbReference>
<feature type="domain" description="Rab-GAP TBC" evidence="1">
    <location>
        <begin position="65"/>
        <end position="314"/>
    </location>
</feature>
<proteinExistence type="predicted"/>
<dbReference type="VEuPathDB" id="TrichDB:TRFO_03270"/>
<dbReference type="SMART" id="SM00164">
    <property type="entry name" value="TBC"/>
    <property type="match status" value="1"/>
</dbReference>
<dbReference type="FunFam" id="1.10.472.80:FF:000048">
    <property type="entry name" value="TBC domain containing protein"/>
    <property type="match status" value="1"/>
</dbReference>
<accession>A0A1J4KR09</accession>
<dbReference type="SUPFAM" id="SSF47923">
    <property type="entry name" value="Ypt/Rab-GAP domain of gyp1p"/>
    <property type="match status" value="2"/>
</dbReference>
<dbReference type="InterPro" id="IPR000195">
    <property type="entry name" value="Rab-GAP-TBC_dom"/>
</dbReference>
<dbReference type="Proteomes" id="UP000179807">
    <property type="component" value="Unassembled WGS sequence"/>
</dbReference>
<evidence type="ECO:0000313" key="2">
    <source>
        <dbReference type="EMBL" id="OHT13538.1"/>
    </source>
</evidence>
<dbReference type="EMBL" id="MLAK01000509">
    <property type="protein sequence ID" value="OHT13538.1"/>
    <property type="molecule type" value="Genomic_DNA"/>
</dbReference>
<gene>
    <name evidence="2" type="ORF">TRFO_03270</name>
</gene>
<reference evidence="2" key="1">
    <citation type="submission" date="2016-10" db="EMBL/GenBank/DDBJ databases">
        <authorList>
            <person name="Benchimol M."/>
            <person name="Almeida L.G."/>
            <person name="Vasconcelos A.T."/>
            <person name="Perreira-Neves A."/>
            <person name="Rosa I.A."/>
            <person name="Tasca T."/>
            <person name="Bogo M.R."/>
            <person name="de Souza W."/>
        </authorList>
    </citation>
    <scope>NUCLEOTIDE SEQUENCE [LARGE SCALE GENOMIC DNA]</scope>
    <source>
        <strain evidence="2">K</strain>
    </source>
</reference>
<name>A0A1J4KR09_9EUKA</name>
<dbReference type="Pfam" id="PF00566">
    <property type="entry name" value="RabGAP-TBC"/>
    <property type="match status" value="1"/>
</dbReference>
<keyword evidence="3" id="KW-1185">Reference proteome</keyword>
<dbReference type="Gene3D" id="1.10.472.80">
    <property type="entry name" value="Ypt/Rab-GAP domain of gyp1p, domain 3"/>
    <property type="match status" value="1"/>
</dbReference>
<dbReference type="Gene3D" id="1.10.8.270">
    <property type="entry name" value="putative rabgap domain of human tbc1 domain family member 14 like domains"/>
    <property type="match status" value="1"/>
</dbReference>
<comment type="caution">
    <text evidence="2">The sequence shown here is derived from an EMBL/GenBank/DDBJ whole genome shotgun (WGS) entry which is preliminary data.</text>
</comment>
<dbReference type="PANTHER" id="PTHR22957">
    <property type="entry name" value="TBC1 DOMAIN FAMILY MEMBER GTPASE-ACTIVATING PROTEIN"/>
    <property type="match status" value="1"/>
</dbReference>
<protein>
    <submittedName>
        <fullName evidence="2">TBC1 domain protein</fullName>
    </submittedName>
</protein>
<dbReference type="InterPro" id="IPR035969">
    <property type="entry name" value="Rab-GAP_TBC_sf"/>
</dbReference>
<dbReference type="OrthoDB" id="10263206at2759"/>
<dbReference type="AlphaFoldDB" id="A0A1J4KR09"/>
<evidence type="ECO:0000313" key="3">
    <source>
        <dbReference type="Proteomes" id="UP000179807"/>
    </source>
</evidence>